<dbReference type="STRING" id="995038.SAMN05216274_10692"/>
<feature type="compositionally biased region" description="Low complexity" evidence="1">
    <location>
        <begin position="95"/>
        <end position="106"/>
    </location>
</feature>
<evidence type="ECO:0000313" key="2">
    <source>
        <dbReference type="EMBL" id="SFH48434.1"/>
    </source>
</evidence>
<dbReference type="Proteomes" id="UP000199681">
    <property type="component" value="Unassembled WGS sequence"/>
</dbReference>
<sequence>MQIWISGATFTDDAYALADSGCSGENPPCIGFIFDVANQTCDLAIAPTGKQPSSPDVQLDVSIAGEVICAEGETFECAKFLSALVTESTLSIPLDTPPVADAPPADESLGATLSGPA</sequence>
<dbReference type="Proteomes" id="UP000297963">
    <property type="component" value="Unassembled WGS sequence"/>
</dbReference>
<organism evidence="3 5">
    <name type="scientific">Cryobacterium levicorallinum</name>
    <dbReference type="NCBI Taxonomy" id="995038"/>
    <lineage>
        <taxon>Bacteria</taxon>
        <taxon>Bacillati</taxon>
        <taxon>Actinomycetota</taxon>
        <taxon>Actinomycetes</taxon>
        <taxon>Micrococcales</taxon>
        <taxon>Microbacteriaceae</taxon>
        <taxon>Cryobacterium</taxon>
    </lineage>
</organism>
<keyword evidence="4" id="KW-1185">Reference proteome</keyword>
<proteinExistence type="predicted"/>
<dbReference type="EMBL" id="SOFE01000008">
    <property type="protein sequence ID" value="TFB86530.1"/>
    <property type="molecule type" value="Genomic_DNA"/>
</dbReference>
<protein>
    <submittedName>
        <fullName evidence="3">Uncharacterized protein</fullName>
    </submittedName>
</protein>
<dbReference type="AlphaFoldDB" id="A0A1I3AED8"/>
<dbReference type="RefSeq" id="WP_092449265.1">
    <property type="nucleotide sequence ID" value="NZ_BKAC01000005.1"/>
</dbReference>
<reference evidence="3 5" key="2">
    <citation type="submission" date="2019-03" db="EMBL/GenBank/DDBJ databases">
        <title>Genomics of glacier-inhabiting Cryobacterium strains.</title>
        <authorList>
            <person name="Liu Q."/>
            <person name="Xin Y.-H."/>
        </authorList>
    </citation>
    <scope>NUCLEOTIDE SEQUENCE [LARGE SCALE GENOMIC DNA]</scope>
    <source>
        <strain evidence="3 5">Hh34</strain>
    </source>
</reference>
<evidence type="ECO:0000313" key="4">
    <source>
        <dbReference type="Proteomes" id="UP000199681"/>
    </source>
</evidence>
<feature type="region of interest" description="Disordered" evidence="1">
    <location>
        <begin position="95"/>
        <end position="117"/>
    </location>
</feature>
<dbReference type="EMBL" id="FOPW01000006">
    <property type="protein sequence ID" value="SFH48434.1"/>
    <property type="molecule type" value="Genomic_DNA"/>
</dbReference>
<evidence type="ECO:0000313" key="3">
    <source>
        <dbReference type="EMBL" id="TFB86530.1"/>
    </source>
</evidence>
<name>A0A1I3AED8_9MICO</name>
<evidence type="ECO:0000313" key="5">
    <source>
        <dbReference type="Proteomes" id="UP000297963"/>
    </source>
</evidence>
<accession>A0A1I3AED8</accession>
<gene>
    <name evidence="3" type="ORF">E3O11_04390</name>
    <name evidence="2" type="ORF">SAMN05216274_10692</name>
</gene>
<reference evidence="2 4" key="1">
    <citation type="submission" date="2016-10" db="EMBL/GenBank/DDBJ databases">
        <authorList>
            <person name="Varghese N."/>
            <person name="Submissions S."/>
        </authorList>
    </citation>
    <scope>NUCLEOTIDE SEQUENCE [LARGE SCALE GENOMIC DNA]</scope>
    <source>
        <strain evidence="2 4">GMCC 1.11211</strain>
    </source>
</reference>
<evidence type="ECO:0000256" key="1">
    <source>
        <dbReference type="SAM" id="MobiDB-lite"/>
    </source>
</evidence>
<comment type="caution">
    <text evidence="3">The sequence shown here is derived from an EMBL/GenBank/DDBJ whole genome shotgun (WGS) entry which is preliminary data.</text>
</comment>